<dbReference type="InterPro" id="IPR029045">
    <property type="entry name" value="ClpP/crotonase-like_dom_sf"/>
</dbReference>
<organism evidence="5 6">
    <name type="scientific">Streptomyces armeniacus</name>
    <dbReference type="NCBI Taxonomy" id="83291"/>
    <lineage>
        <taxon>Bacteria</taxon>
        <taxon>Bacillati</taxon>
        <taxon>Actinomycetota</taxon>
        <taxon>Actinomycetes</taxon>
        <taxon>Kitasatosporales</taxon>
        <taxon>Streptomycetaceae</taxon>
        <taxon>Streptomyces</taxon>
    </lineage>
</organism>
<accession>A0A345XM61</accession>
<dbReference type="EMBL" id="CP031320">
    <property type="protein sequence ID" value="AXK32727.1"/>
    <property type="molecule type" value="Genomic_DNA"/>
</dbReference>
<protein>
    <recommendedName>
        <fullName evidence="2">3-hydroxyisobutyryl-CoA hydrolase</fullName>
        <ecNumber evidence="2">3.1.2.4</ecNumber>
    </recommendedName>
</protein>
<dbReference type="SUPFAM" id="SSF52096">
    <property type="entry name" value="ClpP/crotonase"/>
    <property type="match status" value="1"/>
</dbReference>
<dbReference type="GO" id="GO:0006574">
    <property type="term" value="P:L-valine catabolic process"/>
    <property type="evidence" value="ECO:0007669"/>
    <property type="project" value="TreeGrafter"/>
</dbReference>
<evidence type="ECO:0000256" key="2">
    <source>
        <dbReference type="ARBA" id="ARBA00011915"/>
    </source>
</evidence>
<dbReference type="GO" id="GO:0016853">
    <property type="term" value="F:isomerase activity"/>
    <property type="evidence" value="ECO:0007669"/>
    <property type="project" value="UniProtKB-KW"/>
</dbReference>
<dbReference type="Pfam" id="PF16113">
    <property type="entry name" value="ECH_2"/>
    <property type="match status" value="1"/>
</dbReference>
<evidence type="ECO:0000313" key="5">
    <source>
        <dbReference type="EMBL" id="AXK32727.1"/>
    </source>
</evidence>
<dbReference type="Gene3D" id="3.90.226.10">
    <property type="entry name" value="2-enoyl-CoA Hydratase, Chain A, domain 1"/>
    <property type="match status" value="1"/>
</dbReference>
<dbReference type="AlphaFoldDB" id="A0A345XM61"/>
<proteinExistence type="predicted"/>
<keyword evidence="3" id="KW-0378">Hydrolase</keyword>
<dbReference type="GO" id="GO:0003860">
    <property type="term" value="F:3-hydroxyisobutyryl-CoA hydrolase activity"/>
    <property type="evidence" value="ECO:0007669"/>
    <property type="project" value="UniProtKB-EC"/>
</dbReference>
<keyword evidence="6" id="KW-1185">Reference proteome</keyword>
<dbReference type="PANTHER" id="PTHR43176">
    <property type="entry name" value="3-HYDROXYISOBUTYRYL-COA HYDROLASE-RELATED"/>
    <property type="match status" value="1"/>
</dbReference>
<dbReference type="CDD" id="cd06558">
    <property type="entry name" value="crotonase-like"/>
    <property type="match status" value="1"/>
</dbReference>
<dbReference type="PANTHER" id="PTHR43176:SF3">
    <property type="entry name" value="3-HYDROXYISOBUTYRYL-COA HYDROLASE, MITOCHONDRIAL"/>
    <property type="match status" value="1"/>
</dbReference>
<dbReference type="Proteomes" id="UP000254425">
    <property type="component" value="Chromosome"/>
</dbReference>
<dbReference type="GO" id="GO:0005829">
    <property type="term" value="C:cytosol"/>
    <property type="evidence" value="ECO:0007669"/>
    <property type="project" value="TreeGrafter"/>
</dbReference>
<evidence type="ECO:0000256" key="1">
    <source>
        <dbReference type="ARBA" id="ARBA00001709"/>
    </source>
</evidence>
<dbReference type="KEGG" id="sarm:DVA86_08780"/>
<evidence type="ECO:0000313" key="6">
    <source>
        <dbReference type="Proteomes" id="UP000254425"/>
    </source>
</evidence>
<dbReference type="EC" id="3.1.2.4" evidence="2"/>
<name>A0A345XM61_9ACTN</name>
<dbReference type="InterPro" id="IPR032259">
    <property type="entry name" value="HIBYL-CoA-H"/>
</dbReference>
<dbReference type="RefSeq" id="WP_208877130.1">
    <property type="nucleotide sequence ID" value="NZ_CP031320.1"/>
</dbReference>
<dbReference type="InterPro" id="IPR045004">
    <property type="entry name" value="ECH_dom"/>
</dbReference>
<gene>
    <name evidence="5" type="ORF">DVA86_08780</name>
</gene>
<comment type="catalytic activity">
    <reaction evidence="1">
        <text>3-hydroxy-2-methylpropanoyl-CoA + H2O = 3-hydroxy-2-methylpropanoate + CoA + H(+)</text>
        <dbReference type="Rhea" id="RHEA:20888"/>
        <dbReference type="ChEBI" id="CHEBI:11805"/>
        <dbReference type="ChEBI" id="CHEBI:15377"/>
        <dbReference type="ChEBI" id="CHEBI:15378"/>
        <dbReference type="ChEBI" id="CHEBI:57287"/>
        <dbReference type="ChEBI" id="CHEBI:57340"/>
        <dbReference type="EC" id="3.1.2.4"/>
    </reaction>
</comment>
<keyword evidence="5" id="KW-0413">Isomerase</keyword>
<feature type="domain" description="Enoyl-CoA hydratase/isomerase" evidence="4">
    <location>
        <begin position="14"/>
        <end position="338"/>
    </location>
</feature>
<dbReference type="NCBIfam" id="NF004127">
    <property type="entry name" value="PRK05617.1"/>
    <property type="match status" value="1"/>
</dbReference>
<sequence>METTQVLCRREGRVGRVTLNRPRALNALNLEMIRGIHSALTGWLDDPDVEVIVLDGAGERGFCAGGDITVVHESARTDHGIARRLWREEYALDALIASYPLPVVGLMDGITMGGGIGLTGHASVRVVTERSVLAMPEVAIGLAPDVAGSLLLARAPGELGTHLALTAGRIGARDALVCGLADHYVPAERLPALTEALRPYGPKAADVVAAMAEAPPAGAADLADDRSWIDACYAADSAAEILGRLRARPEPAAAAAAEALLSGSPTAVEVTLRALREARSMATVAECLVQDYRLSCRFLEGPDLPEGIRAAVIDKDRSPRWSPASLTEVTPEAVDAYFAPLGPDDLRLSPPPAAVLAWSDHSEAEPTRNR</sequence>
<evidence type="ECO:0000256" key="3">
    <source>
        <dbReference type="ARBA" id="ARBA00022801"/>
    </source>
</evidence>
<evidence type="ECO:0000259" key="4">
    <source>
        <dbReference type="Pfam" id="PF16113"/>
    </source>
</evidence>
<reference evidence="5 6" key="1">
    <citation type="submission" date="2018-07" db="EMBL/GenBank/DDBJ databases">
        <title>Draft genome of the type strain Streptomyces armeniacus ATCC 15676.</title>
        <authorList>
            <person name="Labana P."/>
            <person name="Gosse J.T."/>
            <person name="Boddy C.N."/>
        </authorList>
    </citation>
    <scope>NUCLEOTIDE SEQUENCE [LARGE SCALE GENOMIC DNA]</scope>
    <source>
        <strain evidence="5 6">ATCC 15676</strain>
    </source>
</reference>